<evidence type="ECO:0000256" key="1">
    <source>
        <dbReference type="SAM" id="Phobius"/>
    </source>
</evidence>
<name>A0A6M4MCB9_9ALTE</name>
<proteinExistence type="predicted"/>
<organism evidence="2 3">
    <name type="scientific">Alteromonas pelagimontana</name>
    <dbReference type="NCBI Taxonomy" id="1858656"/>
    <lineage>
        <taxon>Bacteria</taxon>
        <taxon>Pseudomonadati</taxon>
        <taxon>Pseudomonadota</taxon>
        <taxon>Gammaproteobacteria</taxon>
        <taxon>Alteromonadales</taxon>
        <taxon>Alteromonadaceae</taxon>
        <taxon>Alteromonas/Salinimonas group</taxon>
        <taxon>Alteromonas</taxon>
    </lineage>
</organism>
<accession>A0A6M4MCB9</accession>
<evidence type="ECO:0000313" key="3">
    <source>
        <dbReference type="Proteomes" id="UP000219285"/>
    </source>
</evidence>
<reference evidence="3" key="1">
    <citation type="submission" date="2014-12" db="EMBL/GenBank/DDBJ databases">
        <title>Complete genome sequence of a multi-drug resistant Klebsiella pneumoniae.</title>
        <authorList>
            <person name="Hua X."/>
            <person name="Chen Q."/>
            <person name="Li X."/>
            <person name="Feng Y."/>
            <person name="Ruan Z."/>
            <person name="Yu Y."/>
        </authorList>
    </citation>
    <scope>NUCLEOTIDE SEQUENCE [LARGE SCALE GENOMIC DNA]</scope>
    <source>
        <strain evidence="3">5.12</strain>
    </source>
</reference>
<keyword evidence="1" id="KW-1133">Transmembrane helix</keyword>
<dbReference type="EMBL" id="CP052766">
    <property type="protein sequence ID" value="QJR80783.1"/>
    <property type="molecule type" value="Genomic_DNA"/>
</dbReference>
<dbReference type="AlphaFoldDB" id="A0A6M4MCB9"/>
<dbReference type="RefSeq" id="WP_075607920.1">
    <property type="nucleotide sequence ID" value="NZ_CP052766.1"/>
</dbReference>
<keyword evidence="1" id="KW-0812">Transmembrane</keyword>
<keyword evidence="1" id="KW-0472">Membrane</keyword>
<feature type="transmembrane region" description="Helical" evidence="1">
    <location>
        <begin position="37"/>
        <end position="57"/>
    </location>
</feature>
<reference evidence="2 3" key="2">
    <citation type="submission" date="2020-04" db="EMBL/GenBank/DDBJ databases">
        <title>Complete genome sequence of Alteromonas pelagimontana 5.12T.</title>
        <authorList>
            <person name="Sinha R.K."/>
            <person name="Krishnan K.P."/>
            <person name="Kurian J.P."/>
        </authorList>
    </citation>
    <scope>NUCLEOTIDE SEQUENCE [LARGE SCALE GENOMIC DNA]</scope>
    <source>
        <strain evidence="2 3">5.12</strain>
    </source>
</reference>
<feature type="transmembrane region" description="Helical" evidence="1">
    <location>
        <begin position="64"/>
        <end position="87"/>
    </location>
</feature>
<evidence type="ECO:0000313" key="2">
    <source>
        <dbReference type="EMBL" id="QJR80783.1"/>
    </source>
</evidence>
<dbReference type="Pfam" id="PF11804">
    <property type="entry name" value="DUF3325"/>
    <property type="match status" value="1"/>
</dbReference>
<keyword evidence="3" id="KW-1185">Reference proteome</keyword>
<dbReference type="InterPro" id="IPR021762">
    <property type="entry name" value="DUF3325"/>
</dbReference>
<protein>
    <submittedName>
        <fullName evidence="2">DUF3325 family protein</fullName>
    </submittedName>
</protein>
<gene>
    <name evidence="2" type="ORF">CA267_008330</name>
</gene>
<dbReference type="KEGG" id="apel:CA267_008330"/>
<dbReference type="Proteomes" id="UP000219285">
    <property type="component" value="Chromosome"/>
</dbReference>
<sequence>MIVLITVVSFIGWLHIAMVNRKHRAVVYPDKDISGFEFWGLQAIGWGYHAAALIYCVTQWQSEIGAVVWVGIWQIAAVLMSGAFTYAPVVTATVWRRVCLGAALFNLQRAKVPT</sequence>